<dbReference type="PIRSF" id="PIRSF037442">
    <property type="entry name" value="UCP037442_abhydr"/>
    <property type="match status" value="1"/>
</dbReference>
<reference evidence="2 3" key="1">
    <citation type="submission" date="2015-03" db="EMBL/GenBank/DDBJ databases">
        <title>Draft genome sequence of Elstera litoralis.</title>
        <authorList>
            <person name="Rahalkar M.C."/>
            <person name="Dhakephalkar P.K."/>
            <person name="Pore S.D."/>
            <person name="Arora P."/>
            <person name="Kapse N.G."/>
            <person name="Pandit P.S."/>
        </authorList>
    </citation>
    <scope>NUCLEOTIDE SEQUENCE [LARGE SCALE GENOMIC DNA]</scope>
    <source>
        <strain evidence="2 3">Dia-1</strain>
    </source>
</reference>
<proteinExistence type="predicted"/>
<gene>
    <name evidence="2" type="ORF">VZ95_05155</name>
</gene>
<dbReference type="EMBL" id="LAJY01000100">
    <property type="protein sequence ID" value="KJV10398.1"/>
    <property type="molecule type" value="Genomic_DNA"/>
</dbReference>
<name>A0A0F3IV15_9PROT</name>
<dbReference type="Proteomes" id="UP000033774">
    <property type="component" value="Unassembled WGS sequence"/>
</dbReference>
<dbReference type="Pfam" id="PF00561">
    <property type="entry name" value="Abhydrolase_1"/>
    <property type="match status" value="1"/>
</dbReference>
<dbReference type="OrthoDB" id="9785076at2"/>
<evidence type="ECO:0000313" key="2">
    <source>
        <dbReference type="EMBL" id="KJV10398.1"/>
    </source>
</evidence>
<dbReference type="InterPro" id="IPR029058">
    <property type="entry name" value="AB_hydrolase_fold"/>
</dbReference>
<organism evidence="2 3">
    <name type="scientific">Elstera litoralis</name>
    <dbReference type="NCBI Taxonomy" id="552518"/>
    <lineage>
        <taxon>Bacteria</taxon>
        <taxon>Pseudomonadati</taxon>
        <taxon>Pseudomonadota</taxon>
        <taxon>Alphaproteobacteria</taxon>
        <taxon>Rhodospirillales</taxon>
        <taxon>Rhodospirillaceae</taxon>
        <taxon>Elstera</taxon>
    </lineage>
</organism>
<evidence type="ECO:0000259" key="1">
    <source>
        <dbReference type="Pfam" id="PF00561"/>
    </source>
</evidence>
<comment type="caution">
    <text evidence="2">The sequence shown here is derived from an EMBL/GenBank/DDBJ whole genome shotgun (WGS) entry which is preliminary data.</text>
</comment>
<dbReference type="PATRIC" id="fig|552518.3.peg.39"/>
<accession>A0A0F3IV15</accession>
<protein>
    <recommendedName>
        <fullName evidence="1">AB hydrolase-1 domain-containing protein</fullName>
    </recommendedName>
</protein>
<keyword evidence="3" id="KW-1185">Reference proteome</keyword>
<sequence>MPKLQPVQFSSAPGVILNGTLFLPDGPPRRMIALNGATGVAHTYYARFAAWLCDSEQAAVLTYDYRDFGASSGGSLRSSRATMAEWGAGDQSAAADFLLDTYPDLPLWVIGHSLGGLFVPFYAQAEKVERVIAVASGPAHWTLHPLKFMLTALFFWWLAGPLCTLLLGYMPGRLLGAGADLPKGVFWQWRRWCLSTRFYRPDWGGALPEPRFDAVRCPVTLVSISDDVMVPPQAVAGLKHFYPNAEVEHRTITPKSIGARQIGHIRLFSDRNAAAWPAILALG</sequence>
<evidence type="ECO:0000313" key="3">
    <source>
        <dbReference type="Proteomes" id="UP000033774"/>
    </source>
</evidence>
<dbReference type="RefSeq" id="WP_045774913.1">
    <property type="nucleotide sequence ID" value="NZ_LAJY01000100.1"/>
</dbReference>
<dbReference type="Gene3D" id="3.40.50.1820">
    <property type="entry name" value="alpha/beta hydrolase"/>
    <property type="match status" value="1"/>
</dbReference>
<dbReference type="SUPFAM" id="SSF53474">
    <property type="entry name" value="alpha/beta-Hydrolases"/>
    <property type="match status" value="1"/>
</dbReference>
<dbReference type="InterPro" id="IPR000073">
    <property type="entry name" value="AB_hydrolase_1"/>
</dbReference>
<feature type="domain" description="AB hydrolase-1" evidence="1">
    <location>
        <begin position="34"/>
        <end position="148"/>
    </location>
</feature>
<dbReference type="InterPro" id="IPR017208">
    <property type="entry name" value="UCP037442_abhydr"/>
</dbReference>
<dbReference type="AlphaFoldDB" id="A0A0F3IV15"/>